<name>W2PKT5_PHYN3</name>
<proteinExistence type="predicted"/>
<dbReference type="AlphaFoldDB" id="W2PKT5"/>
<dbReference type="Pfam" id="PF13359">
    <property type="entry name" value="DDE_Tnp_4"/>
    <property type="match status" value="1"/>
</dbReference>
<dbReference type="VEuPathDB" id="FungiDB:PPTG_17081"/>
<evidence type="ECO:0000313" key="4">
    <source>
        <dbReference type="EMBL" id="ETN01628.1"/>
    </source>
</evidence>
<organism evidence="4 5">
    <name type="scientific">Phytophthora nicotianae (strain INRA-310)</name>
    <name type="common">Phytophthora parasitica</name>
    <dbReference type="NCBI Taxonomy" id="761204"/>
    <lineage>
        <taxon>Eukaryota</taxon>
        <taxon>Sar</taxon>
        <taxon>Stramenopiles</taxon>
        <taxon>Oomycota</taxon>
        <taxon>Peronosporomycetes</taxon>
        <taxon>Peronosporales</taxon>
        <taxon>Peronosporaceae</taxon>
        <taxon>Phytophthora</taxon>
    </lineage>
</organism>
<dbReference type="EMBL" id="KI669623">
    <property type="protein sequence ID" value="ETN01628.1"/>
    <property type="molecule type" value="Genomic_DNA"/>
</dbReference>
<gene>
    <name evidence="4" type="ORF">PPTG_17081</name>
</gene>
<dbReference type="STRING" id="761204.W2PKT5"/>
<evidence type="ECO:0000256" key="1">
    <source>
        <dbReference type="ARBA" id="ARBA00001968"/>
    </source>
</evidence>
<evidence type="ECO:0000259" key="3">
    <source>
        <dbReference type="Pfam" id="PF13359"/>
    </source>
</evidence>
<dbReference type="Proteomes" id="UP000018817">
    <property type="component" value="Unassembled WGS sequence"/>
</dbReference>
<dbReference type="InterPro" id="IPR027806">
    <property type="entry name" value="HARBI1_dom"/>
</dbReference>
<sequence>MASDSDEDLLSLRRAAREMLDMARLKRLHLHGDWERASRLRLQGLSLLYDASRRFSIPRVRFDIEDFTDDTCLTFYRFTHAQLHRLQDCFGLPDVIRTGSHSRTCCSGLEGLWSISERCNALLEGNLDLASSRLHEFAQAIYDQGGELDRVWGFVDGIVRGICRPAGAHAQRSVYNGHKRKHALKFQTVVTPDGMIFHLFGPVEGCRHDIVLLRKPELGNRIRGDERFRGLFIYGDQAYGRTDVFVSPFKGALTPAQAVINSSMPEVRTTVEWSYGQVVNYWGGVDFKRKKMCLGGVPVATLYKIAVVLTNCITIVRGGNNNSRYFGVEPPSLQEYFTIE</sequence>
<evidence type="ECO:0000313" key="5">
    <source>
        <dbReference type="Proteomes" id="UP000018817"/>
    </source>
</evidence>
<dbReference type="OrthoDB" id="95977at2759"/>
<keyword evidence="2" id="KW-0479">Metal-binding</keyword>
<dbReference type="OMA" id="WSISERC"/>
<protein>
    <recommendedName>
        <fullName evidence="3">DDE Tnp4 domain-containing protein</fullName>
    </recommendedName>
</protein>
<dbReference type="GO" id="GO:0046872">
    <property type="term" value="F:metal ion binding"/>
    <property type="evidence" value="ECO:0007669"/>
    <property type="project" value="UniProtKB-KW"/>
</dbReference>
<accession>W2PKT5</accession>
<dbReference type="GeneID" id="20186110"/>
<comment type="cofactor">
    <cofactor evidence="1">
        <name>a divalent metal cation</name>
        <dbReference type="ChEBI" id="CHEBI:60240"/>
    </cofactor>
</comment>
<evidence type="ECO:0000256" key="2">
    <source>
        <dbReference type="ARBA" id="ARBA00022723"/>
    </source>
</evidence>
<reference evidence="4 5" key="2">
    <citation type="submission" date="2013-11" db="EMBL/GenBank/DDBJ databases">
        <title>The Genome Sequence of Phytophthora parasitica INRA-310.</title>
        <authorList>
            <consortium name="The Broad Institute Genomics Platform"/>
            <person name="Russ C."/>
            <person name="Tyler B."/>
            <person name="Panabieres F."/>
            <person name="Shan W."/>
            <person name="Tripathy S."/>
            <person name="Grunwald N."/>
            <person name="Machado M."/>
            <person name="Johnson C.S."/>
            <person name="Arredondo F."/>
            <person name="Hong C."/>
            <person name="Coffey M."/>
            <person name="Young S.K."/>
            <person name="Zeng Q."/>
            <person name="Gargeya S."/>
            <person name="Fitzgerald M."/>
            <person name="Abouelleil A."/>
            <person name="Alvarado L."/>
            <person name="Chapman S.B."/>
            <person name="Gainer-Dewar J."/>
            <person name="Goldberg J."/>
            <person name="Griggs A."/>
            <person name="Gujja S."/>
            <person name="Hansen M."/>
            <person name="Howarth C."/>
            <person name="Imamovic A."/>
            <person name="Ireland A."/>
            <person name="Larimer J."/>
            <person name="McCowan C."/>
            <person name="Murphy C."/>
            <person name="Pearson M."/>
            <person name="Poon T.W."/>
            <person name="Priest M."/>
            <person name="Roberts A."/>
            <person name="Saif S."/>
            <person name="Shea T."/>
            <person name="Sykes S."/>
            <person name="Wortman J."/>
            <person name="Nusbaum C."/>
            <person name="Birren B."/>
        </authorList>
    </citation>
    <scope>NUCLEOTIDE SEQUENCE [LARGE SCALE GENOMIC DNA]</scope>
    <source>
        <strain evidence="4 5">INRA-310</strain>
    </source>
</reference>
<dbReference type="RefSeq" id="XP_008912943.1">
    <property type="nucleotide sequence ID" value="XM_008914695.1"/>
</dbReference>
<reference evidence="5" key="1">
    <citation type="submission" date="2011-12" db="EMBL/GenBank/DDBJ databases">
        <authorList>
            <consortium name="The Broad Institute Genome Sequencing Platform"/>
            <person name="Russ C."/>
            <person name="Tyler B."/>
            <person name="Panabieres F."/>
            <person name="Shan W."/>
            <person name="Tripathy S."/>
            <person name="Grunwald N."/>
            <person name="Machado M."/>
            <person name="Young S.K."/>
            <person name="Zeng Q."/>
            <person name="Gargeya S."/>
            <person name="Fitzgerald M."/>
            <person name="Haas B."/>
            <person name="Abouelleil A."/>
            <person name="Alvarado L."/>
            <person name="Arachchi H.M."/>
            <person name="Berlin A."/>
            <person name="Chapman S.B."/>
            <person name="Gearin G."/>
            <person name="Goldberg J."/>
            <person name="Griggs A."/>
            <person name="Gujja S."/>
            <person name="Hansen M."/>
            <person name="Heiman D."/>
            <person name="Howarth C."/>
            <person name="Larimer J."/>
            <person name="Lui A."/>
            <person name="MacDonald P.J.P."/>
            <person name="McCowen C."/>
            <person name="Montmayeur A."/>
            <person name="Murphy C."/>
            <person name="Neiman D."/>
            <person name="Pearson M."/>
            <person name="Priest M."/>
            <person name="Roberts A."/>
            <person name="Saif S."/>
            <person name="Shea T."/>
            <person name="Sisk P."/>
            <person name="Stolte C."/>
            <person name="Sykes S."/>
            <person name="Wortman J."/>
            <person name="Nusbaum C."/>
            <person name="Birren B."/>
        </authorList>
    </citation>
    <scope>NUCLEOTIDE SEQUENCE [LARGE SCALE GENOMIC DNA]</scope>
    <source>
        <strain evidence="5">INRA-310</strain>
    </source>
</reference>
<feature type="domain" description="DDE Tnp4" evidence="3">
    <location>
        <begin position="155"/>
        <end position="282"/>
    </location>
</feature>